<reference evidence="4 5" key="1">
    <citation type="submission" date="2017-11" db="EMBL/GenBank/DDBJ databases">
        <authorList>
            <person name="Han C.G."/>
        </authorList>
    </citation>
    <scope>NUCLEOTIDE SEQUENCE [LARGE SCALE GENOMIC DNA]</scope>
    <source>
        <strain evidence="4">CFBP6411</strain>
    </source>
</reference>
<dbReference type="Proteomes" id="UP000238093">
    <property type="component" value="Chromosome I"/>
</dbReference>
<evidence type="ECO:0000259" key="3">
    <source>
        <dbReference type="Pfam" id="PF20275"/>
    </source>
</evidence>
<organism evidence="4 5">
    <name type="scientific">Pseudomonas syringae group genomosp. 3</name>
    <dbReference type="NCBI Taxonomy" id="251701"/>
    <lineage>
        <taxon>Bacteria</taxon>
        <taxon>Pseudomonadati</taxon>
        <taxon>Pseudomonadota</taxon>
        <taxon>Gammaproteobacteria</taxon>
        <taxon>Pseudomonadales</taxon>
        <taxon>Pseudomonadaceae</taxon>
        <taxon>Pseudomonas</taxon>
    </lineage>
</organism>
<name>A0A2K4WA75_9PSED</name>
<evidence type="ECO:0000313" key="4">
    <source>
        <dbReference type="EMBL" id="SOS32785.1"/>
    </source>
</evidence>
<dbReference type="Pfam" id="PF20275">
    <property type="entry name" value="CTD10"/>
    <property type="match status" value="1"/>
</dbReference>
<evidence type="ECO:0000256" key="1">
    <source>
        <dbReference type="SAM" id="Coils"/>
    </source>
</evidence>
<evidence type="ECO:0000259" key="2">
    <source>
        <dbReference type="Pfam" id="PF10088"/>
    </source>
</evidence>
<dbReference type="EMBL" id="LT963408">
    <property type="protein sequence ID" value="SOS32785.1"/>
    <property type="molecule type" value="Genomic_DNA"/>
</dbReference>
<dbReference type="AlphaFoldDB" id="A0A2K4WA75"/>
<evidence type="ECO:0000313" key="5">
    <source>
        <dbReference type="Proteomes" id="UP000238093"/>
    </source>
</evidence>
<dbReference type="InterPro" id="IPR018760">
    <property type="entry name" value="DUF2326"/>
</dbReference>
<dbReference type="Gene3D" id="3.40.50.300">
    <property type="entry name" value="P-loop containing nucleotide triphosphate hydrolases"/>
    <property type="match status" value="1"/>
</dbReference>
<protein>
    <submittedName>
        <fullName evidence="4">Uncharacterized protein</fullName>
    </submittedName>
</protein>
<feature type="domain" description="DUF2326" evidence="2">
    <location>
        <begin position="444"/>
        <end position="579"/>
    </location>
</feature>
<keyword evidence="1" id="KW-0175">Coiled coil</keyword>
<dbReference type="InterPro" id="IPR027417">
    <property type="entry name" value="P-loop_NTPase"/>
</dbReference>
<dbReference type="Pfam" id="PF10088">
    <property type="entry name" value="DUF2326"/>
    <property type="match status" value="1"/>
</dbReference>
<accession>A0A2K4WA75</accession>
<feature type="coiled-coil region" evidence="1">
    <location>
        <begin position="378"/>
        <end position="429"/>
    </location>
</feature>
<sequence length="580" mass="65133">MLRNLTADQASFKALSFRPGLNIILATRADGFAQENKAGSERRSRNGAGKSSIIDLIHFLLGGKPEGALTAPILADWNFTLSLDVGGQALEVTRSVANAKQVFLRSTQFGEHRIPNVQWCKRLGEEWFALREKRGNGDVTYRQLVSYFARRRRDGGLDSPSRTFRNQPVASSETSLAHLFGLDAELVRRLHQAKAALKQTKDTQKALSALDKAAAEGSKRADLEAQLEAKIASVRLGRDRLAERIEAFNVLPAFRELERELANLNQQFRELSDDDVIDLEAIDVNMRALEAEVFTDAPDIARLFNEARIVFPDLVTGRYEEVQRFHERLVENRQSHLQSEIAAARQRIADREPLREQIEERRRDIVRSLRASGPADELLRLRDELTGRESELKQLEGRLQEARRLEEHAEKLEREVEEAVRALRQDRRERSAIVDMASRTFSEVSERLYEKPGQLAISATDSGLRFLPQTPADGSAGVMSMEVFCFDLTMAALAHGRGEGPGFIIHDSHLFEPVDGRQFARALQIAADFSVRTGIQYIALLNSDEIVRAEREGGVSFAEYVLETELSDTPDGGLFGARFD</sequence>
<dbReference type="InterPro" id="IPR046919">
    <property type="entry name" value="ABC-3C_CTD10"/>
</dbReference>
<dbReference type="RefSeq" id="WP_104698334.1">
    <property type="nucleotide sequence ID" value="NZ_LT963408.1"/>
</dbReference>
<proteinExistence type="predicted"/>
<gene>
    <name evidence="4" type="ORF">CFBP6411_01425</name>
</gene>
<feature type="domain" description="ABC-three component systems C-terminal" evidence="3">
    <location>
        <begin position="295"/>
        <end position="377"/>
    </location>
</feature>